<evidence type="ECO:0000313" key="8">
    <source>
        <dbReference type="EMBL" id="SNV31789.1"/>
    </source>
</evidence>
<name>A0A239WC56_9ACTN</name>
<dbReference type="GO" id="GO:0000160">
    <property type="term" value="P:phosphorelay signal transduction system"/>
    <property type="evidence" value="ECO:0007669"/>
    <property type="project" value="InterPro"/>
</dbReference>
<dbReference type="Pfam" id="PF00072">
    <property type="entry name" value="Response_reg"/>
    <property type="match status" value="1"/>
</dbReference>
<evidence type="ECO:0000256" key="1">
    <source>
        <dbReference type="ARBA" id="ARBA00022553"/>
    </source>
</evidence>
<dbReference type="InterPro" id="IPR001789">
    <property type="entry name" value="Sig_transdc_resp-reg_receiver"/>
</dbReference>
<evidence type="ECO:0000256" key="2">
    <source>
        <dbReference type="ARBA" id="ARBA00023015"/>
    </source>
</evidence>
<evidence type="ECO:0000256" key="5">
    <source>
        <dbReference type="PROSITE-ProRule" id="PRU00169"/>
    </source>
</evidence>
<feature type="modified residue" description="4-aspartylphosphate" evidence="5">
    <location>
        <position position="61"/>
    </location>
</feature>
<keyword evidence="2" id="KW-0805">Transcription regulation</keyword>
<dbReference type="SMART" id="SM00448">
    <property type="entry name" value="REC"/>
    <property type="match status" value="1"/>
</dbReference>
<dbReference type="PANTHER" id="PTHR43214:SF24">
    <property type="entry name" value="TRANSCRIPTIONAL REGULATORY PROTEIN NARL-RELATED"/>
    <property type="match status" value="1"/>
</dbReference>
<feature type="domain" description="HTH luxR-type" evidence="6">
    <location>
        <begin position="153"/>
        <end position="218"/>
    </location>
</feature>
<dbReference type="PROSITE" id="PS50043">
    <property type="entry name" value="HTH_LUXR_2"/>
    <property type="match status" value="1"/>
</dbReference>
<dbReference type="RefSeq" id="WP_021106138.1">
    <property type="nucleotide sequence ID" value="NZ_JAWFFS010000091.1"/>
</dbReference>
<organism evidence="8 9">
    <name type="scientific">Cutibacterium granulosum</name>
    <dbReference type="NCBI Taxonomy" id="33011"/>
    <lineage>
        <taxon>Bacteria</taxon>
        <taxon>Bacillati</taxon>
        <taxon>Actinomycetota</taxon>
        <taxon>Actinomycetes</taxon>
        <taxon>Propionibacteriales</taxon>
        <taxon>Propionibacteriaceae</taxon>
        <taxon>Cutibacterium</taxon>
    </lineage>
</organism>
<keyword evidence="4" id="KW-0804">Transcription</keyword>
<dbReference type="InterPro" id="IPR000792">
    <property type="entry name" value="Tscrpt_reg_LuxR_C"/>
</dbReference>
<dbReference type="AlphaFoldDB" id="A0A239WC56"/>
<dbReference type="CDD" id="cd17535">
    <property type="entry name" value="REC_NarL-like"/>
    <property type="match status" value="1"/>
</dbReference>
<dbReference type="Gene3D" id="3.40.50.2300">
    <property type="match status" value="1"/>
</dbReference>
<dbReference type="SUPFAM" id="SSF52172">
    <property type="entry name" value="CheY-like"/>
    <property type="match status" value="1"/>
</dbReference>
<proteinExistence type="predicted"/>
<dbReference type="GO" id="GO:0003677">
    <property type="term" value="F:DNA binding"/>
    <property type="evidence" value="ECO:0007669"/>
    <property type="project" value="UniProtKB-KW"/>
</dbReference>
<dbReference type="GO" id="GO:0006355">
    <property type="term" value="P:regulation of DNA-templated transcription"/>
    <property type="evidence" value="ECO:0007669"/>
    <property type="project" value="InterPro"/>
</dbReference>
<dbReference type="SMART" id="SM00421">
    <property type="entry name" value="HTH_LUXR"/>
    <property type="match status" value="1"/>
</dbReference>
<evidence type="ECO:0000259" key="6">
    <source>
        <dbReference type="PROSITE" id="PS50043"/>
    </source>
</evidence>
<dbReference type="PROSITE" id="PS50110">
    <property type="entry name" value="RESPONSE_REGULATORY"/>
    <property type="match status" value="1"/>
</dbReference>
<dbReference type="KEGG" id="cgrn:4412665_00674"/>
<dbReference type="InterPro" id="IPR039420">
    <property type="entry name" value="WalR-like"/>
</dbReference>
<feature type="domain" description="Response regulatory" evidence="7">
    <location>
        <begin position="10"/>
        <end position="125"/>
    </location>
</feature>
<dbReference type="InterPro" id="IPR016032">
    <property type="entry name" value="Sig_transdc_resp-reg_C-effctor"/>
</dbReference>
<dbReference type="PANTHER" id="PTHR43214">
    <property type="entry name" value="TWO-COMPONENT RESPONSE REGULATOR"/>
    <property type="match status" value="1"/>
</dbReference>
<accession>A0A239WC56</accession>
<dbReference type="Proteomes" id="UP000215332">
    <property type="component" value="Chromosome 1"/>
</dbReference>
<dbReference type="PRINTS" id="PR00038">
    <property type="entry name" value="HTHLUXR"/>
</dbReference>
<dbReference type="Pfam" id="PF00196">
    <property type="entry name" value="GerE"/>
    <property type="match status" value="1"/>
</dbReference>
<dbReference type="SUPFAM" id="SSF46894">
    <property type="entry name" value="C-terminal effector domain of the bipartite response regulators"/>
    <property type="match status" value="1"/>
</dbReference>
<dbReference type="InterPro" id="IPR058245">
    <property type="entry name" value="NreC/VraR/RcsB-like_REC"/>
</dbReference>
<sequence>MERQHDESIRLLLADDQEMVRTGFRMVLDAQPDMSVVAEASNGSEAVQLATDLSPDVVLMDIRMPLMDGLAATERIVSHTNSRVLVLTTFDIDEYVHRALRAGASGFLLKDAGPADLLAGVRTVHQGNGVVAPSATRRLIEKFRDDGFGSSSDPSIVAALSEREVEVLTCVGRGLTNAEIAEELYLAETTVKTHISHILTKLDLRDRVHMVITAYNAGLVQPSQDLD</sequence>
<evidence type="ECO:0000313" key="9">
    <source>
        <dbReference type="Proteomes" id="UP000215332"/>
    </source>
</evidence>
<evidence type="ECO:0000256" key="3">
    <source>
        <dbReference type="ARBA" id="ARBA00023125"/>
    </source>
</evidence>
<dbReference type="CDD" id="cd06170">
    <property type="entry name" value="LuxR_C_like"/>
    <property type="match status" value="1"/>
</dbReference>
<protein>
    <submittedName>
        <fullName evidence="8">Nitrogen regulation protein C</fullName>
    </submittedName>
</protein>
<evidence type="ECO:0000256" key="4">
    <source>
        <dbReference type="ARBA" id="ARBA00023163"/>
    </source>
</evidence>
<keyword evidence="3" id="KW-0238">DNA-binding</keyword>
<evidence type="ECO:0000259" key="7">
    <source>
        <dbReference type="PROSITE" id="PS50110"/>
    </source>
</evidence>
<dbReference type="eggNOG" id="COG2197">
    <property type="taxonomic scope" value="Bacteria"/>
</dbReference>
<gene>
    <name evidence="8" type="primary">nreC_2</name>
    <name evidence="8" type="ORF">SAMEA4412665_00674</name>
</gene>
<reference evidence="8 9" key="1">
    <citation type="submission" date="2017-06" db="EMBL/GenBank/DDBJ databases">
        <authorList>
            <consortium name="Pathogen Informatics"/>
        </authorList>
    </citation>
    <scope>NUCLEOTIDE SEQUENCE [LARGE SCALE GENOMIC DNA]</scope>
    <source>
        <strain evidence="8 9">NCTC11865</strain>
    </source>
</reference>
<dbReference type="EMBL" id="LT906441">
    <property type="protein sequence ID" value="SNV31789.1"/>
    <property type="molecule type" value="Genomic_DNA"/>
</dbReference>
<dbReference type="PROSITE" id="PS00622">
    <property type="entry name" value="HTH_LUXR_1"/>
    <property type="match status" value="1"/>
</dbReference>
<keyword evidence="1 5" id="KW-0597">Phosphoprotein</keyword>
<dbReference type="InterPro" id="IPR011006">
    <property type="entry name" value="CheY-like_superfamily"/>
</dbReference>